<dbReference type="Proteomes" id="UP000326354">
    <property type="component" value="Chromosome"/>
</dbReference>
<protein>
    <recommendedName>
        <fullName evidence="3">Roadblock/LAMTOR2 domain-containing protein</fullName>
    </recommendedName>
</protein>
<evidence type="ECO:0000313" key="1">
    <source>
        <dbReference type="EMBL" id="BBM82327.1"/>
    </source>
</evidence>
<sequence length="119" mass="13140">MDDQNTQQNYSQILEEFSEERPNIVACAVIKNGSIESCIFPSTFEKDTLALIIDSTMKVGKNSLDKLGGKNLKRILLKNEQGIIVLQQLANSILFVLADQKTKPGSLLLSVQELATKMA</sequence>
<evidence type="ECO:0008006" key="3">
    <source>
        <dbReference type="Google" id="ProtNLM"/>
    </source>
</evidence>
<organism evidence="1 2">
    <name type="scientific">Uabimicrobium amorphum</name>
    <dbReference type="NCBI Taxonomy" id="2596890"/>
    <lineage>
        <taxon>Bacteria</taxon>
        <taxon>Pseudomonadati</taxon>
        <taxon>Planctomycetota</taxon>
        <taxon>Candidatus Uabimicrobiia</taxon>
        <taxon>Candidatus Uabimicrobiales</taxon>
        <taxon>Candidatus Uabimicrobiaceae</taxon>
        <taxon>Candidatus Uabimicrobium</taxon>
    </lineage>
</organism>
<evidence type="ECO:0000313" key="2">
    <source>
        <dbReference type="Proteomes" id="UP000326354"/>
    </source>
</evidence>
<dbReference type="EMBL" id="AP019860">
    <property type="protein sequence ID" value="BBM82327.1"/>
    <property type="molecule type" value="Genomic_DNA"/>
</dbReference>
<dbReference type="Gene3D" id="3.30.450.30">
    <property type="entry name" value="Dynein light chain 2a, cytoplasmic"/>
    <property type="match status" value="1"/>
</dbReference>
<keyword evidence="2" id="KW-1185">Reference proteome</keyword>
<proteinExistence type="predicted"/>
<gene>
    <name evidence="1" type="ORF">UABAM_00670</name>
</gene>
<dbReference type="RefSeq" id="WP_151966575.1">
    <property type="nucleotide sequence ID" value="NZ_AP019860.1"/>
</dbReference>
<name>A0A5S9F180_UABAM</name>
<accession>A0A5S9F180</accession>
<dbReference type="SUPFAM" id="SSF103196">
    <property type="entry name" value="Roadblock/LC7 domain"/>
    <property type="match status" value="1"/>
</dbReference>
<dbReference type="AlphaFoldDB" id="A0A5S9F180"/>
<reference evidence="1 2" key="1">
    <citation type="submission" date="2019-08" db="EMBL/GenBank/DDBJ databases">
        <title>Complete genome sequence of Candidatus Uab amorphum.</title>
        <authorList>
            <person name="Shiratori T."/>
            <person name="Suzuki S."/>
            <person name="Kakizawa Y."/>
            <person name="Ishida K."/>
        </authorList>
    </citation>
    <scope>NUCLEOTIDE SEQUENCE [LARGE SCALE GENOMIC DNA]</scope>
    <source>
        <strain evidence="1 2">SRT547</strain>
    </source>
</reference>
<dbReference type="KEGG" id="uam:UABAM_00670"/>